<organism evidence="1 6">
    <name type="scientific">Phytophthora cactorum</name>
    <dbReference type="NCBI Taxonomy" id="29920"/>
    <lineage>
        <taxon>Eukaryota</taxon>
        <taxon>Sar</taxon>
        <taxon>Stramenopiles</taxon>
        <taxon>Oomycota</taxon>
        <taxon>Peronosporomycetes</taxon>
        <taxon>Peronosporales</taxon>
        <taxon>Peronosporaceae</taxon>
        <taxon>Phytophthora</taxon>
    </lineage>
</organism>
<evidence type="ECO:0000313" key="3">
    <source>
        <dbReference type="EMBL" id="KAG2919323.1"/>
    </source>
</evidence>
<dbReference type="AlphaFoldDB" id="A0A8T0Z377"/>
<dbReference type="EMBL" id="RCMG01000334">
    <property type="protein sequence ID" value="KAG2856432.1"/>
    <property type="molecule type" value="Genomic_DNA"/>
</dbReference>
<comment type="caution">
    <text evidence="1">The sequence shown here is derived from an EMBL/GenBank/DDBJ whole genome shotgun (WGS) entry which is preliminary data.</text>
</comment>
<dbReference type="EMBL" id="RCML01000157">
    <property type="protein sequence ID" value="KAG2988207.1"/>
    <property type="molecule type" value="Genomic_DNA"/>
</dbReference>
<dbReference type="EMBL" id="RCMV01000283">
    <property type="protein sequence ID" value="KAG3220039.1"/>
    <property type="molecule type" value="Genomic_DNA"/>
</dbReference>
<evidence type="ECO:0000313" key="6">
    <source>
        <dbReference type="Proteomes" id="UP000735874"/>
    </source>
</evidence>
<gene>
    <name evidence="1" type="ORF">PC113_g11575</name>
    <name evidence="2" type="ORF">PC115_g10366</name>
    <name evidence="3" type="ORF">PC117_g16829</name>
    <name evidence="4" type="ORF">PC118_g6835</name>
    <name evidence="5" type="ORF">PC129_g9202</name>
</gene>
<proteinExistence type="predicted"/>
<name>A0A8T0Z377_9STRA</name>
<evidence type="ECO:0000313" key="4">
    <source>
        <dbReference type="EMBL" id="KAG2988207.1"/>
    </source>
</evidence>
<dbReference type="Proteomes" id="UP000774804">
    <property type="component" value="Unassembled WGS sequence"/>
</dbReference>
<dbReference type="Proteomes" id="UP000697107">
    <property type="component" value="Unassembled WGS sequence"/>
</dbReference>
<evidence type="ECO:0000313" key="5">
    <source>
        <dbReference type="EMBL" id="KAG3220039.1"/>
    </source>
</evidence>
<dbReference type="EMBL" id="RCMI01000305">
    <property type="protein sequence ID" value="KAG2918643.1"/>
    <property type="molecule type" value="Genomic_DNA"/>
</dbReference>
<sequence length="34" mass="4091">MEREFELRKATLREAETTALRSVFSLLYTTMCRH</sequence>
<dbReference type="EMBL" id="RCMK01000610">
    <property type="protein sequence ID" value="KAG2919323.1"/>
    <property type="molecule type" value="Genomic_DNA"/>
</dbReference>
<dbReference type="Proteomes" id="UP000735874">
    <property type="component" value="Unassembled WGS sequence"/>
</dbReference>
<dbReference type="Proteomes" id="UP000736787">
    <property type="component" value="Unassembled WGS sequence"/>
</dbReference>
<evidence type="ECO:0000313" key="1">
    <source>
        <dbReference type="EMBL" id="KAG2856432.1"/>
    </source>
</evidence>
<dbReference type="Proteomes" id="UP000760860">
    <property type="component" value="Unassembled WGS sequence"/>
</dbReference>
<reference evidence="1" key="1">
    <citation type="submission" date="2018-10" db="EMBL/GenBank/DDBJ databases">
        <title>Effector identification in a new, highly contiguous assembly of the strawberry crown rot pathogen Phytophthora cactorum.</title>
        <authorList>
            <person name="Armitage A.D."/>
            <person name="Nellist C.F."/>
            <person name="Bates H."/>
            <person name="Vickerstaff R.J."/>
            <person name="Harrison R.J."/>
        </authorList>
    </citation>
    <scope>NUCLEOTIDE SEQUENCE</scope>
    <source>
        <strain evidence="1">15-7</strain>
        <strain evidence="2">4032</strain>
        <strain evidence="3">4040</strain>
        <strain evidence="4">P415</strain>
        <strain evidence="5">P421</strain>
    </source>
</reference>
<evidence type="ECO:0000313" key="2">
    <source>
        <dbReference type="EMBL" id="KAG2918643.1"/>
    </source>
</evidence>
<accession>A0A8T0Z377</accession>
<protein>
    <submittedName>
        <fullName evidence="1">Uncharacterized protein</fullName>
    </submittedName>
</protein>